<evidence type="ECO:0000259" key="1">
    <source>
        <dbReference type="Pfam" id="PF01755"/>
    </source>
</evidence>
<evidence type="ECO:0000313" key="2">
    <source>
        <dbReference type="EMBL" id="QQB18156.1"/>
    </source>
</evidence>
<dbReference type="Pfam" id="PF01755">
    <property type="entry name" value="Glyco_transf_25"/>
    <property type="match status" value="1"/>
</dbReference>
<gene>
    <name evidence="2" type="ORF">I6H43_11070</name>
</gene>
<dbReference type="EMBL" id="CP066092">
    <property type="protein sequence ID" value="QQB18156.1"/>
    <property type="molecule type" value="Genomic_DNA"/>
</dbReference>
<reference evidence="2 3" key="1">
    <citation type="submission" date="2020-12" db="EMBL/GenBank/DDBJ databases">
        <title>FDA dAtabase for Regulatory Grade micrObial Sequences (FDA-ARGOS): Supporting development and validation of Infectious Disease Dx tests.</title>
        <authorList>
            <person name="Sproer C."/>
            <person name="Gronow S."/>
            <person name="Severitt S."/>
            <person name="Schroder I."/>
            <person name="Tallon L."/>
            <person name="Sadzewicz L."/>
            <person name="Zhao X."/>
            <person name="Boylan J."/>
            <person name="Ott S."/>
            <person name="Bowen H."/>
            <person name="Vavikolanu K."/>
            <person name="Mehta A."/>
            <person name="Aluvathingal J."/>
            <person name="Nadendla S."/>
            <person name="Lowell S."/>
            <person name="Myers T."/>
            <person name="Yan Y."/>
            <person name="Sichtig H."/>
        </authorList>
    </citation>
    <scope>NUCLEOTIDE SEQUENCE [LARGE SCALE GENOMIC DNA]</scope>
    <source>
        <strain evidence="2 3">FDAARGOS_986</strain>
    </source>
</reference>
<dbReference type="Proteomes" id="UP000595481">
    <property type="component" value="Chromosome"/>
</dbReference>
<dbReference type="InterPro" id="IPR002654">
    <property type="entry name" value="Glyco_trans_25"/>
</dbReference>
<dbReference type="GeneID" id="69551825"/>
<proteinExistence type="predicted"/>
<dbReference type="CDD" id="cd06532">
    <property type="entry name" value="Glyco_transf_25"/>
    <property type="match status" value="1"/>
</dbReference>
<organism evidence="2 3">
    <name type="scientific">Aeromonas jandaei</name>
    <dbReference type="NCBI Taxonomy" id="650"/>
    <lineage>
        <taxon>Bacteria</taxon>
        <taxon>Pseudomonadati</taxon>
        <taxon>Pseudomonadota</taxon>
        <taxon>Gammaproteobacteria</taxon>
        <taxon>Aeromonadales</taxon>
        <taxon>Aeromonadaceae</taxon>
        <taxon>Aeromonas</taxon>
    </lineage>
</organism>
<keyword evidence="3" id="KW-1185">Reference proteome</keyword>
<evidence type="ECO:0000313" key="3">
    <source>
        <dbReference type="Proteomes" id="UP000595481"/>
    </source>
</evidence>
<accession>A0A7T4DN46</accession>
<protein>
    <submittedName>
        <fullName evidence="2">Glycosyltransferase family 25 protein</fullName>
    </submittedName>
</protein>
<name>A0A7T4DN46_AERJA</name>
<feature type="domain" description="Glycosyl transferase family 25" evidence="1">
    <location>
        <begin position="2"/>
        <end position="181"/>
    </location>
</feature>
<sequence length="252" mass="29267">MNIYVVSLERSSERRERITKHLSDLGIAFEFFSAVDGRVDKTPGYDDKQRIKEKGHSLTLGERGCFSSHRALWEKCVLLNEPILILEDDVDFSDSFLNFVKELDDILSHYSYVRLGRGPLKKMPIFGAYYFMQHLSGVEGYSLVKYLRGPSCCHGYALSPAATEKFLNYSESWWWPVDDYMDSEHIHGVCDYGIEPPIVLQTDLPSEIGYSERENKGKRSLFSRARKEVFRFRGDLLSYLFNLVIYIKNSRR</sequence>
<dbReference type="RefSeq" id="WP_082035406.1">
    <property type="nucleotide sequence ID" value="NZ_CAWMFX010000003.1"/>
</dbReference>